<keyword evidence="6 11" id="KW-0472">Membrane</keyword>
<dbReference type="PANTHER" id="PTHR43427:SF6">
    <property type="entry name" value="CHLORIDE CHANNEL PROTEIN CLC-E"/>
    <property type="match status" value="1"/>
</dbReference>
<evidence type="ECO:0000256" key="7">
    <source>
        <dbReference type="ARBA" id="ARBA00023173"/>
    </source>
</evidence>
<feature type="transmembrane region" description="Helical" evidence="11">
    <location>
        <begin position="352"/>
        <end position="371"/>
    </location>
</feature>
<keyword evidence="8" id="KW-0868">Chloride</keyword>
<gene>
    <name evidence="13" type="ORF">IW967_02515</name>
</gene>
<keyword evidence="4 11" id="KW-1133">Transmembrane helix</keyword>
<evidence type="ECO:0000256" key="11">
    <source>
        <dbReference type="SAM" id="Phobius"/>
    </source>
</evidence>
<evidence type="ECO:0000256" key="1">
    <source>
        <dbReference type="ARBA" id="ARBA00004141"/>
    </source>
</evidence>
<dbReference type="Proteomes" id="UP000642910">
    <property type="component" value="Unassembled WGS sequence"/>
</dbReference>
<feature type="transmembrane region" description="Helical" evidence="11">
    <location>
        <begin position="326"/>
        <end position="346"/>
    </location>
</feature>
<evidence type="ECO:0000313" key="14">
    <source>
        <dbReference type="Proteomes" id="UP000642910"/>
    </source>
</evidence>
<feature type="transmembrane region" description="Helical" evidence="11">
    <location>
        <begin position="178"/>
        <end position="203"/>
    </location>
</feature>
<evidence type="ECO:0000313" key="13">
    <source>
        <dbReference type="EMBL" id="MBF8376751.1"/>
    </source>
</evidence>
<name>A0ABS0F0F7_9BACL</name>
<dbReference type="InterPro" id="IPR000644">
    <property type="entry name" value="CBS_dom"/>
</dbReference>
<dbReference type="RefSeq" id="WP_195867015.1">
    <property type="nucleotide sequence ID" value="NZ_JADPKZ010000025.1"/>
</dbReference>
<evidence type="ECO:0000256" key="9">
    <source>
        <dbReference type="ARBA" id="ARBA00023303"/>
    </source>
</evidence>
<dbReference type="InterPro" id="IPR046342">
    <property type="entry name" value="CBS_dom_sf"/>
</dbReference>
<proteinExistence type="predicted"/>
<evidence type="ECO:0000259" key="12">
    <source>
        <dbReference type="PROSITE" id="PS51371"/>
    </source>
</evidence>
<dbReference type="CDD" id="cd02205">
    <property type="entry name" value="CBS_pair_SF"/>
    <property type="match status" value="1"/>
</dbReference>
<dbReference type="EMBL" id="JADPKZ010000025">
    <property type="protein sequence ID" value="MBF8376751.1"/>
    <property type="molecule type" value="Genomic_DNA"/>
</dbReference>
<evidence type="ECO:0000256" key="8">
    <source>
        <dbReference type="ARBA" id="ARBA00023214"/>
    </source>
</evidence>
<organism evidence="13 14">
    <name type="scientific">Alicyclobacillus mali</name>
    <name type="common">ex Roth et al. 2021</name>
    <dbReference type="NCBI Taxonomy" id="1123961"/>
    <lineage>
        <taxon>Bacteria</taxon>
        <taxon>Bacillati</taxon>
        <taxon>Bacillota</taxon>
        <taxon>Bacilli</taxon>
        <taxon>Bacillales</taxon>
        <taxon>Alicyclobacillaceae</taxon>
        <taxon>Alicyclobacillus</taxon>
    </lineage>
</organism>
<dbReference type="CDD" id="cd00400">
    <property type="entry name" value="Voltage_gated_ClC"/>
    <property type="match status" value="1"/>
</dbReference>
<keyword evidence="2" id="KW-0813">Transport</keyword>
<feature type="transmembrane region" description="Helical" evidence="11">
    <location>
        <begin position="285"/>
        <end position="305"/>
    </location>
</feature>
<feature type="transmembrane region" description="Helical" evidence="11">
    <location>
        <begin position="253"/>
        <end position="273"/>
    </location>
</feature>
<feature type="domain" description="CBS" evidence="12">
    <location>
        <begin position="530"/>
        <end position="584"/>
    </location>
</feature>
<dbReference type="PROSITE" id="PS51371">
    <property type="entry name" value="CBS"/>
    <property type="match status" value="1"/>
</dbReference>
<evidence type="ECO:0000256" key="5">
    <source>
        <dbReference type="ARBA" id="ARBA00023065"/>
    </source>
</evidence>
<feature type="transmembrane region" description="Helical" evidence="11">
    <location>
        <begin position="383"/>
        <end position="407"/>
    </location>
</feature>
<dbReference type="InterPro" id="IPR014743">
    <property type="entry name" value="Cl-channel_core"/>
</dbReference>
<dbReference type="PRINTS" id="PR00762">
    <property type="entry name" value="CLCHANNEL"/>
</dbReference>
<sequence>MRLGITRKCATKNQDGNHGIPFRLSVHMRLTSKLPERIVLLLYAVAIGVVAGYGAVGFRRLIDVFNWLFFRGAMSYLRVLGRGEVVFFPAIGLLIVSILVRRFAPEAKGHGVPEVMAAIAERGGVIRPRVVVVKAVASALTIGSGGSVGREGPIVQIGSAFGSVFGQILGVPKRYLRLLVACGAGAGIAATFNAPIGGVMFATEVILGSFALENFTAIMMSSVVSASIGRIYLGNHPSFNIPIHDVGPFRAYWVYVLLGLVSGLWGILYVKVLYRVEDWFDARRWPFWLKAVIGGIVVGVMGIWFPQIFGVGYGTIDRALSAQLPLYLLGFLLVLKLLATSITIGAGGSGGVFSPGLYQGAMLGGLVGIMLSHAHIAVSPGALAAIGMAGVFAGSAQAPVTAITMLFEMTGDYSMILPLMITSVLSATVAGLISSQNIYTMKLFRRGLDIVRLREPDRMKAFTVADVIQPNRTVFDAGATIESAWESFERKTEWFALIRDAKRGIVGSVARAQIVEALRAGRGGEPIGNLLPADIIRIDERASLAEALALMNEHGVTYLLVCRGDVGIGVVGSSDVIRAYRRVD</sequence>
<dbReference type="SUPFAM" id="SSF81340">
    <property type="entry name" value="Clc chloride channel"/>
    <property type="match status" value="1"/>
</dbReference>
<dbReference type="Pfam" id="PF00571">
    <property type="entry name" value="CBS"/>
    <property type="match status" value="1"/>
</dbReference>
<dbReference type="Pfam" id="PF00654">
    <property type="entry name" value="Voltage_CLC"/>
    <property type="match status" value="1"/>
</dbReference>
<accession>A0ABS0F0F7</accession>
<feature type="transmembrane region" description="Helical" evidence="11">
    <location>
        <begin position="38"/>
        <end position="59"/>
    </location>
</feature>
<dbReference type="PANTHER" id="PTHR43427">
    <property type="entry name" value="CHLORIDE CHANNEL PROTEIN CLC-E"/>
    <property type="match status" value="1"/>
</dbReference>
<keyword evidence="7" id="KW-0869">Chloride channel</keyword>
<comment type="caution">
    <text evidence="13">The sequence shown here is derived from an EMBL/GenBank/DDBJ whole genome shotgun (WGS) entry which is preliminary data.</text>
</comment>
<dbReference type="SUPFAM" id="SSF54631">
    <property type="entry name" value="CBS-domain pair"/>
    <property type="match status" value="1"/>
</dbReference>
<evidence type="ECO:0000256" key="3">
    <source>
        <dbReference type="ARBA" id="ARBA00022692"/>
    </source>
</evidence>
<dbReference type="Gene3D" id="1.10.3080.10">
    <property type="entry name" value="Clc chloride channel"/>
    <property type="match status" value="1"/>
</dbReference>
<keyword evidence="5" id="KW-0406">Ion transport</keyword>
<dbReference type="InterPro" id="IPR050368">
    <property type="entry name" value="ClC-type_chloride_channel"/>
</dbReference>
<evidence type="ECO:0000256" key="6">
    <source>
        <dbReference type="ARBA" id="ARBA00023136"/>
    </source>
</evidence>
<dbReference type="Gene3D" id="3.10.580.10">
    <property type="entry name" value="CBS-domain"/>
    <property type="match status" value="1"/>
</dbReference>
<keyword evidence="9" id="KW-0407">Ion channel</keyword>
<protein>
    <submittedName>
        <fullName evidence="13">Chloride channel protein</fullName>
    </submittedName>
</protein>
<reference evidence="13 14" key="1">
    <citation type="submission" date="2020-11" db="EMBL/GenBank/DDBJ databases">
        <title>Genomic insight of Alicyclobacillus mali FL 18 reveals a new arsenic-resistant strain, with potential in environmental biotechnology.</title>
        <authorList>
            <person name="Fiorentino G."/>
            <person name="Gallo G."/>
            <person name="Aulitto M."/>
        </authorList>
    </citation>
    <scope>NUCLEOTIDE SEQUENCE [LARGE SCALE GENOMIC DNA]</scope>
    <source>
        <strain evidence="13 14">FL 18</strain>
    </source>
</reference>
<comment type="subcellular location">
    <subcellularLocation>
        <location evidence="1">Membrane</location>
        <topology evidence="1">Multi-pass membrane protein</topology>
    </subcellularLocation>
</comment>
<keyword evidence="3 11" id="KW-0812">Transmembrane</keyword>
<feature type="transmembrane region" description="Helical" evidence="11">
    <location>
        <begin position="215"/>
        <end position="233"/>
    </location>
</feature>
<dbReference type="InterPro" id="IPR001807">
    <property type="entry name" value="ClC"/>
</dbReference>
<evidence type="ECO:0000256" key="4">
    <source>
        <dbReference type="ARBA" id="ARBA00022989"/>
    </source>
</evidence>
<feature type="transmembrane region" description="Helical" evidence="11">
    <location>
        <begin position="79"/>
        <end position="100"/>
    </location>
</feature>
<keyword evidence="10" id="KW-0129">CBS domain</keyword>
<keyword evidence="14" id="KW-1185">Reference proteome</keyword>
<feature type="transmembrane region" description="Helical" evidence="11">
    <location>
        <begin position="413"/>
        <end position="433"/>
    </location>
</feature>
<evidence type="ECO:0000256" key="2">
    <source>
        <dbReference type="ARBA" id="ARBA00022448"/>
    </source>
</evidence>
<evidence type="ECO:0000256" key="10">
    <source>
        <dbReference type="PROSITE-ProRule" id="PRU00703"/>
    </source>
</evidence>